<evidence type="ECO:0000259" key="9">
    <source>
        <dbReference type="PROSITE" id="PS50235"/>
    </source>
</evidence>
<dbReference type="GO" id="GO:0016579">
    <property type="term" value="P:protein deubiquitination"/>
    <property type="evidence" value="ECO:0007669"/>
    <property type="project" value="InterPro"/>
</dbReference>
<protein>
    <recommendedName>
        <fullName evidence="3">ubiquitinyl hydrolase 1</fullName>
        <ecNumber evidence="3">3.4.19.12</ecNumber>
    </recommendedName>
</protein>
<feature type="region of interest" description="Disordered" evidence="8">
    <location>
        <begin position="587"/>
        <end position="675"/>
    </location>
</feature>
<dbReference type="InterPro" id="IPR001394">
    <property type="entry name" value="Peptidase_C19_UCH"/>
</dbReference>
<dbReference type="InterPro" id="IPR028889">
    <property type="entry name" value="USP"/>
</dbReference>
<dbReference type="OrthoDB" id="2020758at2759"/>
<dbReference type="Pfam" id="PF00443">
    <property type="entry name" value="UCH"/>
    <property type="match status" value="1"/>
</dbReference>
<dbReference type="GO" id="GO:0006508">
    <property type="term" value="P:proteolysis"/>
    <property type="evidence" value="ECO:0007669"/>
    <property type="project" value="UniProtKB-KW"/>
</dbReference>
<organism evidence="10 11">
    <name type="scientific">Cryoendolithus antarcticus</name>
    <dbReference type="NCBI Taxonomy" id="1507870"/>
    <lineage>
        <taxon>Eukaryota</taxon>
        <taxon>Fungi</taxon>
        <taxon>Dikarya</taxon>
        <taxon>Ascomycota</taxon>
        <taxon>Pezizomycotina</taxon>
        <taxon>Dothideomycetes</taxon>
        <taxon>Dothideomycetidae</taxon>
        <taxon>Cladosporiales</taxon>
        <taxon>Cladosporiaceae</taxon>
        <taxon>Cryoendolithus</taxon>
    </lineage>
</organism>
<comment type="catalytic activity">
    <reaction evidence="1">
        <text>Thiol-dependent hydrolysis of ester, thioester, amide, peptide and isopeptide bonds formed by the C-terminal Gly of ubiquitin (a 76-residue protein attached to proteins as an intracellular targeting signal).</text>
        <dbReference type="EC" id="3.4.19.12"/>
    </reaction>
</comment>
<evidence type="ECO:0000256" key="8">
    <source>
        <dbReference type="SAM" id="MobiDB-lite"/>
    </source>
</evidence>
<feature type="domain" description="USP" evidence="9">
    <location>
        <begin position="131"/>
        <end position="562"/>
    </location>
</feature>
<evidence type="ECO:0000256" key="5">
    <source>
        <dbReference type="ARBA" id="ARBA00022786"/>
    </source>
</evidence>
<evidence type="ECO:0000313" key="11">
    <source>
        <dbReference type="Proteomes" id="UP000192596"/>
    </source>
</evidence>
<keyword evidence="7" id="KW-0788">Thiol protease</keyword>
<evidence type="ECO:0000256" key="7">
    <source>
        <dbReference type="ARBA" id="ARBA00022807"/>
    </source>
</evidence>
<sequence length="699" mass="75354">METRYALPDRVSPSLQLPALPNLLAYVVAAAFVLYQVAVSYELAILSPVELVWNGLVDITPTRLLLGAVKRSELRQKSSTWSQTHAAKSEAMRSLLGLGSGALLQQLPAAGSNIVRRLSLAPSKVQSDAPPGLGNWDNSCYQNSVLQGLSAVEALKPYLATIAGVDMQSTDSTSAALQETVGKLNGGSQNGRHFWTPAKLKSMSSWQQQDAQEYYSKIVDELEKEGVKAFSSSRTKAGLETVTEDGASKGEQTPHTGPINPLEGLLAQRVSCTRCNASDGLSMIPFNCLTVPLGAEPSYDLSNCLSEYTALEEITDVDCTKCTLLKAKAELGRRLRQAEPSAEPTSPDIKALLDLPSALRVAMAERLAAINEALDTDDFSDKTLTKTCQISKANRVSSTKTRQAVIGRPPKGLVVHVQRSVFDEMTGAQRKNYAAVRYPEVLDLGPWVVGYGKEDGTEGGRALSDASISMLAGERREGGCLYRLKAVVTHYGRHENGHYIAYRQHRSVAPNSDADDATATETHEVEDDEAPWWRLSDEDVSTVSRDDVLGQGGVFMLFYERIPSPEGREEMLLLAPAIADGTAEPIAASQSTRVDESLVQAGKPEAEDASGLPASQDDGLALATSTPLPTDEQQVGTSQDYDHDCSTGATTEDESEADVDDAPALGPVQPVPQLRMRTARIEERKDGGFGTRQRFVEAS</sequence>
<evidence type="ECO:0000256" key="6">
    <source>
        <dbReference type="ARBA" id="ARBA00022801"/>
    </source>
</evidence>
<evidence type="ECO:0000256" key="1">
    <source>
        <dbReference type="ARBA" id="ARBA00000707"/>
    </source>
</evidence>
<dbReference type="EC" id="3.4.19.12" evidence="3"/>
<dbReference type="EMBL" id="NAJO01000009">
    <property type="protein sequence ID" value="OQO10285.1"/>
    <property type="molecule type" value="Genomic_DNA"/>
</dbReference>
<dbReference type="CDD" id="cd02662">
    <property type="entry name" value="Peptidase_C19F"/>
    <property type="match status" value="1"/>
</dbReference>
<dbReference type="Gene3D" id="3.90.70.10">
    <property type="entry name" value="Cysteine proteinases"/>
    <property type="match status" value="1"/>
</dbReference>
<evidence type="ECO:0000256" key="4">
    <source>
        <dbReference type="ARBA" id="ARBA00022670"/>
    </source>
</evidence>
<dbReference type="GO" id="GO:0005634">
    <property type="term" value="C:nucleus"/>
    <property type="evidence" value="ECO:0007669"/>
    <property type="project" value="TreeGrafter"/>
</dbReference>
<dbReference type="FunCoup" id="A0A1V8TFZ1">
    <property type="interactions" value="81"/>
</dbReference>
<keyword evidence="11" id="KW-1185">Reference proteome</keyword>
<dbReference type="PANTHER" id="PTHR24006">
    <property type="entry name" value="UBIQUITIN CARBOXYL-TERMINAL HYDROLASE"/>
    <property type="match status" value="1"/>
</dbReference>
<keyword evidence="6" id="KW-0378">Hydrolase</keyword>
<proteinExistence type="inferred from homology"/>
<dbReference type="Proteomes" id="UP000192596">
    <property type="component" value="Unassembled WGS sequence"/>
</dbReference>
<feature type="compositionally biased region" description="Polar residues" evidence="8">
    <location>
        <begin position="623"/>
        <end position="639"/>
    </location>
</feature>
<keyword evidence="4" id="KW-0645">Protease</keyword>
<feature type="compositionally biased region" description="Acidic residues" evidence="8">
    <location>
        <begin position="651"/>
        <end position="661"/>
    </location>
</feature>
<feature type="region of interest" description="Disordered" evidence="8">
    <location>
        <begin position="234"/>
        <end position="260"/>
    </location>
</feature>
<dbReference type="AlphaFoldDB" id="A0A1V8TFZ1"/>
<dbReference type="InParanoid" id="A0A1V8TFZ1"/>
<evidence type="ECO:0000313" key="10">
    <source>
        <dbReference type="EMBL" id="OQO10285.1"/>
    </source>
</evidence>
<dbReference type="GO" id="GO:0004843">
    <property type="term" value="F:cysteine-type deubiquitinase activity"/>
    <property type="evidence" value="ECO:0007669"/>
    <property type="project" value="UniProtKB-EC"/>
</dbReference>
<dbReference type="InterPro" id="IPR038765">
    <property type="entry name" value="Papain-like_cys_pep_sf"/>
</dbReference>
<dbReference type="STRING" id="1507870.A0A1V8TFZ1"/>
<evidence type="ECO:0000256" key="2">
    <source>
        <dbReference type="ARBA" id="ARBA00009085"/>
    </source>
</evidence>
<accession>A0A1V8TFZ1</accession>
<reference evidence="11" key="1">
    <citation type="submission" date="2017-03" db="EMBL/GenBank/DDBJ databases">
        <title>Genomes of endolithic fungi from Antarctica.</title>
        <authorList>
            <person name="Coleine C."/>
            <person name="Masonjones S."/>
            <person name="Stajich J.E."/>
        </authorList>
    </citation>
    <scope>NUCLEOTIDE SEQUENCE [LARGE SCALE GENOMIC DNA]</scope>
    <source>
        <strain evidence="11">CCFEE 5527</strain>
    </source>
</reference>
<dbReference type="InterPro" id="IPR050164">
    <property type="entry name" value="Peptidase_C19"/>
</dbReference>
<comment type="similarity">
    <text evidence="2">Belongs to the peptidase C19 family.</text>
</comment>
<feature type="region of interest" description="Disordered" evidence="8">
    <location>
        <begin position="507"/>
        <end position="529"/>
    </location>
</feature>
<gene>
    <name evidence="10" type="ORF">B0A48_04643</name>
</gene>
<dbReference type="PANTHER" id="PTHR24006:SF888">
    <property type="entry name" value="UBIQUITIN CARBOXYL-TERMINAL HYDROLASE 30"/>
    <property type="match status" value="1"/>
</dbReference>
<evidence type="ECO:0000256" key="3">
    <source>
        <dbReference type="ARBA" id="ARBA00012759"/>
    </source>
</evidence>
<comment type="caution">
    <text evidence="10">The sequence shown here is derived from an EMBL/GenBank/DDBJ whole genome shotgun (WGS) entry which is preliminary data.</text>
</comment>
<dbReference type="SUPFAM" id="SSF54001">
    <property type="entry name" value="Cysteine proteinases"/>
    <property type="match status" value="1"/>
</dbReference>
<dbReference type="PROSITE" id="PS00973">
    <property type="entry name" value="USP_2"/>
    <property type="match status" value="1"/>
</dbReference>
<keyword evidence="5" id="KW-0833">Ubl conjugation pathway</keyword>
<name>A0A1V8TFZ1_9PEZI</name>
<dbReference type="InterPro" id="IPR018200">
    <property type="entry name" value="USP_CS"/>
</dbReference>
<dbReference type="PROSITE" id="PS50235">
    <property type="entry name" value="USP_3"/>
    <property type="match status" value="1"/>
</dbReference>
<feature type="compositionally biased region" description="Acidic residues" evidence="8">
    <location>
        <begin position="513"/>
        <end position="529"/>
    </location>
</feature>
<dbReference type="GO" id="GO:0005829">
    <property type="term" value="C:cytosol"/>
    <property type="evidence" value="ECO:0007669"/>
    <property type="project" value="TreeGrafter"/>
</dbReference>